<protein>
    <recommendedName>
        <fullName evidence="2">MROH2B-like HEAT-repeats domain-containing protein</fullName>
    </recommendedName>
</protein>
<gene>
    <name evidence="3" type="ORF">MRATA1EN1_LOCUS1498</name>
</gene>
<dbReference type="Proteomes" id="UP001176941">
    <property type="component" value="Chromosome 1"/>
</dbReference>
<dbReference type="EMBL" id="OX459937">
    <property type="protein sequence ID" value="CAI9152536.1"/>
    <property type="molecule type" value="Genomic_DNA"/>
</dbReference>
<evidence type="ECO:0000313" key="4">
    <source>
        <dbReference type="Proteomes" id="UP001176941"/>
    </source>
</evidence>
<accession>A0ABN8XY56</accession>
<evidence type="ECO:0000259" key="2">
    <source>
        <dbReference type="Pfam" id="PF23210"/>
    </source>
</evidence>
<evidence type="ECO:0000313" key="3">
    <source>
        <dbReference type="EMBL" id="CAI9152536.1"/>
    </source>
</evidence>
<sequence>MSSPSKGESCGISMLNLLKTLSQSIAPSMADMWELEIPQLVKTHRVYLEPEDVGGQADSVSEKLPQDASGFPLESASEQRAEQPDRQLRQPLPGEGLSVPGLGLLPGHGPG</sequence>
<feature type="compositionally biased region" description="Low complexity" evidence="1">
    <location>
        <begin position="91"/>
        <end position="103"/>
    </location>
</feature>
<dbReference type="InterPro" id="IPR055408">
    <property type="entry name" value="HEAT_MROH2B-like"/>
</dbReference>
<reference evidence="3" key="1">
    <citation type="submission" date="2023-04" db="EMBL/GenBank/DDBJ databases">
        <authorList>
            <consortium name="ELIXIR-Norway"/>
        </authorList>
    </citation>
    <scope>NUCLEOTIDE SEQUENCE [LARGE SCALE GENOMIC DNA]</scope>
</reference>
<feature type="non-terminal residue" evidence="3">
    <location>
        <position position="111"/>
    </location>
</feature>
<organism evidence="3 4">
    <name type="scientific">Rangifer tarandus platyrhynchus</name>
    <name type="common">Svalbard reindeer</name>
    <dbReference type="NCBI Taxonomy" id="3082113"/>
    <lineage>
        <taxon>Eukaryota</taxon>
        <taxon>Metazoa</taxon>
        <taxon>Chordata</taxon>
        <taxon>Craniata</taxon>
        <taxon>Vertebrata</taxon>
        <taxon>Euteleostomi</taxon>
        <taxon>Mammalia</taxon>
        <taxon>Eutheria</taxon>
        <taxon>Laurasiatheria</taxon>
        <taxon>Artiodactyla</taxon>
        <taxon>Ruminantia</taxon>
        <taxon>Pecora</taxon>
        <taxon>Cervidae</taxon>
        <taxon>Odocoileinae</taxon>
        <taxon>Rangifer</taxon>
    </lineage>
</organism>
<keyword evidence="4" id="KW-1185">Reference proteome</keyword>
<feature type="region of interest" description="Disordered" evidence="1">
    <location>
        <begin position="52"/>
        <end position="111"/>
    </location>
</feature>
<dbReference type="Pfam" id="PF23210">
    <property type="entry name" value="HEAT_Maestro_2"/>
    <property type="match status" value="1"/>
</dbReference>
<feature type="domain" description="MROH2B-like HEAT-repeats" evidence="2">
    <location>
        <begin position="1"/>
        <end position="42"/>
    </location>
</feature>
<feature type="compositionally biased region" description="Basic and acidic residues" evidence="1">
    <location>
        <begin position="77"/>
        <end position="88"/>
    </location>
</feature>
<proteinExistence type="predicted"/>
<evidence type="ECO:0000256" key="1">
    <source>
        <dbReference type="SAM" id="MobiDB-lite"/>
    </source>
</evidence>
<name>A0ABN8XY56_RANTA</name>